<dbReference type="Proteomes" id="UP001172673">
    <property type="component" value="Unassembled WGS sequence"/>
</dbReference>
<protein>
    <recommendedName>
        <fullName evidence="1">NAD-dependent epimerase/dehydratase domain-containing protein</fullName>
    </recommendedName>
</protein>
<dbReference type="PANTHER" id="PTHR48079:SF3">
    <property type="entry name" value="NAD-DEPENDENT EPIMERASE_DEHYDRATASE DOMAIN-CONTAINING PROTEIN"/>
    <property type="match status" value="1"/>
</dbReference>
<evidence type="ECO:0000259" key="1">
    <source>
        <dbReference type="Pfam" id="PF01370"/>
    </source>
</evidence>
<accession>A0AA38X1F1</accession>
<dbReference type="EMBL" id="JAPDRK010000017">
    <property type="protein sequence ID" value="KAJ9604993.1"/>
    <property type="molecule type" value="Genomic_DNA"/>
</dbReference>
<dbReference type="InterPro" id="IPR001509">
    <property type="entry name" value="Epimerase_deHydtase"/>
</dbReference>
<evidence type="ECO:0000313" key="3">
    <source>
        <dbReference type="Proteomes" id="UP001172673"/>
    </source>
</evidence>
<evidence type="ECO:0000313" key="2">
    <source>
        <dbReference type="EMBL" id="KAJ9604993.1"/>
    </source>
</evidence>
<proteinExistence type="predicted"/>
<dbReference type="AlphaFoldDB" id="A0AA38X1F1"/>
<dbReference type="InterPro" id="IPR051783">
    <property type="entry name" value="NAD(P)-dependent_oxidoreduct"/>
</dbReference>
<comment type="caution">
    <text evidence="2">The sequence shown here is derived from an EMBL/GenBank/DDBJ whole genome shotgun (WGS) entry which is preliminary data.</text>
</comment>
<gene>
    <name evidence="2" type="ORF">H2200_010382</name>
</gene>
<dbReference type="InterPro" id="IPR036291">
    <property type="entry name" value="NAD(P)-bd_dom_sf"/>
</dbReference>
<dbReference type="Gene3D" id="3.40.50.720">
    <property type="entry name" value="NAD(P)-binding Rossmann-like Domain"/>
    <property type="match status" value="1"/>
</dbReference>
<dbReference type="SUPFAM" id="SSF51735">
    <property type="entry name" value="NAD(P)-binding Rossmann-fold domains"/>
    <property type="match status" value="1"/>
</dbReference>
<organism evidence="2 3">
    <name type="scientific">Cladophialophora chaetospira</name>
    <dbReference type="NCBI Taxonomy" id="386627"/>
    <lineage>
        <taxon>Eukaryota</taxon>
        <taxon>Fungi</taxon>
        <taxon>Dikarya</taxon>
        <taxon>Ascomycota</taxon>
        <taxon>Pezizomycotina</taxon>
        <taxon>Eurotiomycetes</taxon>
        <taxon>Chaetothyriomycetidae</taxon>
        <taxon>Chaetothyriales</taxon>
        <taxon>Herpotrichiellaceae</taxon>
        <taxon>Cladophialophora</taxon>
    </lineage>
</organism>
<dbReference type="GO" id="GO:0005737">
    <property type="term" value="C:cytoplasm"/>
    <property type="evidence" value="ECO:0007669"/>
    <property type="project" value="TreeGrafter"/>
</dbReference>
<dbReference type="PANTHER" id="PTHR48079">
    <property type="entry name" value="PROTEIN YEEZ"/>
    <property type="match status" value="1"/>
</dbReference>
<feature type="domain" description="NAD-dependent epimerase/dehydratase" evidence="1">
    <location>
        <begin position="4"/>
        <end position="83"/>
    </location>
</feature>
<reference evidence="2" key="1">
    <citation type="submission" date="2022-10" db="EMBL/GenBank/DDBJ databases">
        <title>Culturing micro-colonial fungi from biological soil crusts in the Mojave desert and describing Neophaeococcomyces mojavensis, and introducing the new genera and species Taxawa tesnikishii.</title>
        <authorList>
            <person name="Kurbessoian T."/>
            <person name="Stajich J.E."/>
        </authorList>
    </citation>
    <scope>NUCLEOTIDE SEQUENCE</scope>
    <source>
        <strain evidence="2">TK_41</strain>
    </source>
</reference>
<sequence length="329" mass="34845">MPRVLVLGATGYLGQSVTQSLVRSGLHDVYGICRSSSKAKILAAIEVSPVISEDPANAPEPFLAAIRRSNIDVVVDCAAAYGDSAKLLAHVTKAGKERLDAFKAEDITSPPRLGYVYVSGGWVHGDSDRLVSDLDPVGTASAATKPLDIVAWRPELERAVLASRDVLDVLIFRPAQMYGRSSSAWGALWGPLANGIKDGKSSITVPAPPNSQSPVIHVDDIADAISLGVGKISLLGGTSVYPVFDVVSSTENIRDVIDAFAKALLADEGKSSDLKFDFVGPGDDVYLKALTATVRCNSSRARELLGWEPKRVGLVSKMEVYAGAWKAGQ</sequence>
<dbReference type="Pfam" id="PF01370">
    <property type="entry name" value="Epimerase"/>
    <property type="match status" value="1"/>
</dbReference>
<name>A0AA38X1F1_9EURO</name>
<dbReference type="GO" id="GO:0004029">
    <property type="term" value="F:aldehyde dehydrogenase (NAD+) activity"/>
    <property type="evidence" value="ECO:0007669"/>
    <property type="project" value="TreeGrafter"/>
</dbReference>
<keyword evidence="3" id="KW-1185">Reference proteome</keyword>